<dbReference type="InterPro" id="IPR019307">
    <property type="entry name" value="RNA-bd_AU-1/RNase_E/G"/>
</dbReference>
<comment type="cofactor">
    <cofactor evidence="1">
        <name>Mg(2+)</name>
        <dbReference type="ChEBI" id="CHEBI:18420"/>
    </cofactor>
</comment>
<feature type="compositionally biased region" description="Low complexity" evidence="7">
    <location>
        <begin position="894"/>
        <end position="907"/>
    </location>
</feature>
<dbReference type="InterPro" id="IPR012340">
    <property type="entry name" value="NA-bd_OB-fold"/>
</dbReference>
<feature type="compositionally biased region" description="Basic residues" evidence="7">
    <location>
        <begin position="168"/>
        <end position="182"/>
    </location>
</feature>
<reference evidence="10" key="1">
    <citation type="journal article" date="2019" name="Int. J. Syst. Evol. Microbiol.">
        <title>The Global Catalogue of Microorganisms (GCM) 10K type strain sequencing project: providing services to taxonomists for standard genome sequencing and annotation.</title>
        <authorList>
            <consortium name="The Broad Institute Genomics Platform"/>
            <consortium name="The Broad Institute Genome Sequencing Center for Infectious Disease"/>
            <person name="Wu L."/>
            <person name="Ma J."/>
        </authorList>
    </citation>
    <scope>NUCLEOTIDE SEQUENCE [LARGE SCALE GENOMIC DNA]</scope>
    <source>
        <strain evidence="10">JCM 15309</strain>
    </source>
</reference>
<evidence type="ECO:0000259" key="8">
    <source>
        <dbReference type="PROSITE" id="PS50126"/>
    </source>
</evidence>
<feature type="compositionally biased region" description="Acidic residues" evidence="7">
    <location>
        <begin position="219"/>
        <end position="232"/>
    </location>
</feature>
<evidence type="ECO:0000256" key="5">
    <source>
        <dbReference type="ARBA" id="ARBA00022884"/>
    </source>
</evidence>
<dbReference type="PANTHER" id="PTHR30001:SF0">
    <property type="entry name" value="RIBONUCLEASE G"/>
    <property type="match status" value="1"/>
</dbReference>
<gene>
    <name evidence="9" type="ORF">GCM10009798_25040</name>
</gene>
<feature type="compositionally biased region" description="Low complexity" evidence="7">
    <location>
        <begin position="34"/>
        <end position="59"/>
    </location>
</feature>
<feature type="compositionally biased region" description="Acidic residues" evidence="7">
    <location>
        <begin position="190"/>
        <end position="207"/>
    </location>
</feature>
<dbReference type="Gene3D" id="2.40.50.140">
    <property type="entry name" value="Nucleic acid-binding proteins"/>
    <property type="match status" value="1"/>
</dbReference>
<feature type="compositionally biased region" description="Basic residues" evidence="7">
    <location>
        <begin position="236"/>
        <end position="250"/>
    </location>
</feature>
<dbReference type="EMBL" id="BAAAPB010000002">
    <property type="protein sequence ID" value="GAA1963928.1"/>
    <property type="molecule type" value="Genomic_DNA"/>
</dbReference>
<name>A0ABP5CKC0_9ACTN</name>
<evidence type="ECO:0000256" key="2">
    <source>
        <dbReference type="ARBA" id="ARBA00022723"/>
    </source>
</evidence>
<dbReference type="CDD" id="cd04453">
    <property type="entry name" value="S1_RNase_E"/>
    <property type="match status" value="1"/>
</dbReference>
<feature type="domain" description="S1 motif" evidence="8">
    <location>
        <begin position="403"/>
        <end position="487"/>
    </location>
</feature>
<dbReference type="RefSeq" id="WP_344045178.1">
    <property type="nucleotide sequence ID" value="NZ_BAAAPB010000002.1"/>
</dbReference>
<feature type="region of interest" description="Disordered" evidence="7">
    <location>
        <begin position="778"/>
        <end position="830"/>
    </location>
</feature>
<feature type="compositionally biased region" description="Polar residues" evidence="7">
    <location>
        <begin position="319"/>
        <end position="330"/>
    </location>
</feature>
<dbReference type="Proteomes" id="UP001500571">
    <property type="component" value="Unassembled WGS sequence"/>
</dbReference>
<comment type="caution">
    <text evidence="9">The sequence shown here is derived from an EMBL/GenBank/DDBJ whole genome shotgun (WGS) entry which is preliminary data.</text>
</comment>
<evidence type="ECO:0000256" key="7">
    <source>
        <dbReference type="SAM" id="MobiDB-lite"/>
    </source>
</evidence>
<keyword evidence="5" id="KW-0694">RNA-binding</keyword>
<sequence>MADDINVENTDQTADGTAGAGPAKKAAAKRTAAKKATTAPAKKATAAKTAAKKATAAKTTAKKAPAKRAAKKAAPADEALPLEQLGEPAAPAEVEAEAPAKKTAAKRTAKKAATKTTTRRTAAKKAAEAPADTDETASATQAEAVADEVATPGAPAVLFQSPEATPAPRKRAPRKTAAKKAAAKPVDEQSPVEEETPDEVDETETLEAVEAAEQAAETETTDEQDAGEESDEGTPARRRRRRGGRRRRKSGGNGEETAESEDEEEETADESEDTEEAEQAAEGGSSRRRRRRRRSGDSGGDDDDNPPNTVTRVRETKPLDQQITAVSGSTRLEAKKQRRREGREAGRRRAPIVSEAEFLARRESVERVMVIRQRDDLTQIGVLEDKVLVEHYVARESQTSLIGNVYLGRVQNVLPSMEAAFIDIGKGRNAVLYAGEVNWAALGHKDGQQRKIESVLSSGQTVLVQVTKDPIGHKGARLTSQISLAGRFLVYVPDGTTSGISRKLPDTERNRLKSLLKEIVPDTAGVIVRTAAEGASEEELTRDVERLKARWEDIEAKAANKSANAQLLYGEPDLTLKVVRDLFTEDFAKLVVQGEDAWNTVKGYVDNVAPDLSDRVERYEPASGKDLFATYRVDEQIAKGLDRKVWLPSGGSLIIDRTEAMTVVDVNTGKFTGSGGNLEETVTKNNLEAAEEIVRQLRLRDIGGIIVVDFIDMVLESNRDLVLRRLVECLGRDRTRHQVAEVTSLGLVQMTRKRIGTGLVEAFSENCPHCQGRGVIIHDQPVESGGSGVIAPEEGSGRRGRRRSGRGRGGDESVETPKPAVPSPKDIAQLPRHEADELVDLDEAAEASDATDTDVEVTPAAAAEVEAAAEAVVGGTDATGPAAVEELVDEAVEVDSPAETPAEAPAEPEVEEKAAEPVDEAPKVITRTRSRRGASRPVVSTGAGAVVEAVAEPTETVAPVATPEAPEPPKVVTRTRRGASREVVHTGANAVPATAVTADGVEPAGEDEHIEHVPIKKKGARKR</sequence>
<dbReference type="SUPFAM" id="SSF50249">
    <property type="entry name" value="Nucleic acid-binding proteins"/>
    <property type="match status" value="1"/>
</dbReference>
<dbReference type="SMART" id="SM00316">
    <property type="entry name" value="S1"/>
    <property type="match status" value="1"/>
</dbReference>
<dbReference type="NCBIfam" id="TIGR00757">
    <property type="entry name" value="RNaseEG"/>
    <property type="match status" value="1"/>
</dbReference>
<evidence type="ECO:0000313" key="9">
    <source>
        <dbReference type="EMBL" id="GAA1963928.1"/>
    </source>
</evidence>
<feature type="compositionally biased region" description="Basic residues" evidence="7">
    <location>
        <begin position="103"/>
        <end position="123"/>
    </location>
</feature>
<feature type="compositionally biased region" description="Low complexity" evidence="7">
    <location>
        <begin position="208"/>
        <end position="218"/>
    </location>
</feature>
<dbReference type="InterPro" id="IPR004659">
    <property type="entry name" value="RNase_E/G"/>
</dbReference>
<keyword evidence="10" id="KW-1185">Reference proteome</keyword>
<dbReference type="InterPro" id="IPR003029">
    <property type="entry name" value="S1_domain"/>
</dbReference>
<dbReference type="PANTHER" id="PTHR30001">
    <property type="entry name" value="RIBONUCLEASE"/>
    <property type="match status" value="1"/>
</dbReference>
<feature type="compositionally biased region" description="Acidic residues" evidence="7">
    <location>
        <begin position="256"/>
        <end position="279"/>
    </location>
</feature>
<keyword evidence="4" id="KW-0460">Magnesium</keyword>
<dbReference type="PROSITE" id="PS50126">
    <property type="entry name" value="S1"/>
    <property type="match status" value="1"/>
</dbReference>
<proteinExistence type="predicted"/>
<feature type="coiled-coil region" evidence="6">
    <location>
        <begin position="537"/>
        <end position="564"/>
    </location>
</feature>
<feature type="region of interest" description="Disordered" evidence="7">
    <location>
        <begin position="1"/>
        <end position="349"/>
    </location>
</feature>
<feature type="compositionally biased region" description="Basic residues" evidence="7">
    <location>
        <begin position="60"/>
        <end position="71"/>
    </location>
</feature>
<accession>A0ABP5CKC0</accession>
<feature type="region of interest" description="Disordered" evidence="7">
    <location>
        <begin position="892"/>
        <end position="942"/>
    </location>
</feature>
<keyword evidence="2" id="KW-0479">Metal-binding</keyword>
<evidence type="ECO:0000256" key="1">
    <source>
        <dbReference type="ARBA" id="ARBA00001946"/>
    </source>
</evidence>
<evidence type="ECO:0000256" key="6">
    <source>
        <dbReference type="SAM" id="Coils"/>
    </source>
</evidence>
<protein>
    <recommendedName>
        <fullName evidence="8">S1 motif domain-containing protein</fullName>
    </recommendedName>
</protein>
<keyword evidence="6" id="KW-0175">Coiled coil</keyword>
<evidence type="ECO:0000256" key="3">
    <source>
        <dbReference type="ARBA" id="ARBA00022801"/>
    </source>
</evidence>
<dbReference type="Pfam" id="PF10150">
    <property type="entry name" value="RNase_E_G"/>
    <property type="match status" value="1"/>
</dbReference>
<keyword evidence="3" id="KW-0378">Hydrolase</keyword>
<feature type="region of interest" description="Disordered" evidence="7">
    <location>
        <begin position="956"/>
        <end position="1023"/>
    </location>
</feature>
<evidence type="ECO:0000313" key="10">
    <source>
        <dbReference type="Proteomes" id="UP001500571"/>
    </source>
</evidence>
<organism evidence="9 10">
    <name type="scientific">Nocardioides panacihumi</name>
    <dbReference type="NCBI Taxonomy" id="400774"/>
    <lineage>
        <taxon>Bacteria</taxon>
        <taxon>Bacillati</taxon>
        <taxon>Actinomycetota</taxon>
        <taxon>Actinomycetes</taxon>
        <taxon>Propionibacteriales</taxon>
        <taxon>Nocardioidaceae</taxon>
        <taxon>Nocardioides</taxon>
    </lineage>
</organism>
<feature type="compositionally biased region" description="Basic and acidic residues" evidence="7">
    <location>
        <begin position="911"/>
        <end position="922"/>
    </location>
</feature>
<evidence type="ECO:0000256" key="4">
    <source>
        <dbReference type="ARBA" id="ARBA00022842"/>
    </source>
</evidence>